<proteinExistence type="predicted"/>
<dbReference type="WBParaSite" id="nRc.2.0.1.t32092-RA">
    <property type="protein sequence ID" value="nRc.2.0.1.t32092-RA"/>
    <property type="gene ID" value="nRc.2.0.1.g32092"/>
</dbReference>
<dbReference type="Proteomes" id="UP000887565">
    <property type="component" value="Unplaced"/>
</dbReference>
<organism evidence="1 2">
    <name type="scientific">Romanomermis culicivorax</name>
    <name type="common">Nematode worm</name>
    <dbReference type="NCBI Taxonomy" id="13658"/>
    <lineage>
        <taxon>Eukaryota</taxon>
        <taxon>Metazoa</taxon>
        <taxon>Ecdysozoa</taxon>
        <taxon>Nematoda</taxon>
        <taxon>Enoplea</taxon>
        <taxon>Dorylaimia</taxon>
        <taxon>Mermithida</taxon>
        <taxon>Mermithoidea</taxon>
        <taxon>Mermithidae</taxon>
        <taxon>Romanomermis</taxon>
    </lineage>
</organism>
<evidence type="ECO:0000313" key="2">
    <source>
        <dbReference type="WBParaSite" id="nRc.2.0.1.t32092-RA"/>
    </source>
</evidence>
<dbReference type="AlphaFoldDB" id="A0A915K097"/>
<evidence type="ECO:0000313" key="1">
    <source>
        <dbReference type="Proteomes" id="UP000887565"/>
    </source>
</evidence>
<sequence length="89" mass="9692">MTPTWYLVDGFKSGSDPDPITGIFLDPDPTLSKTEVHHNAHELTINKIQHTVVLIIPKDLHNPSVEPLATVSVHGPKRLPPSAALTLNV</sequence>
<reference evidence="2" key="1">
    <citation type="submission" date="2022-11" db="UniProtKB">
        <authorList>
            <consortium name="WormBaseParasite"/>
        </authorList>
    </citation>
    <scope>IDENTIFICATION</scope>
</reference>
<accession>A0A915K097</accession>
<protein>
    <submittedName>
        <fullName evidence="2">Uncharacterized protein</fullName>
    </submittedName>
</protein>
<keyword evidence="1" id="KW-1185">Reference proteome</keyword>
<name>A0A915K097_ROMCU</name>